<dbReference type="Gene3D" id="6.20.50.180">
    <property type="match status" value="1"/>
</dbReference>
<feature type="compositionally biased region" description="Basic and acidic residues" evidence="4">
    <location>
        <begin position="1"/>
        <end position="15"/>
    </location>
</feature>
<evidence type="ECO:0000256" key="3">
    <source>
        <dbReference type="ARBA" id="ARBA00023274"/>
    </source>
</evidence>
<protein>
    <submittedName>
        <fullName evidence="6">30S ribosomal protein S27ae</fullName>
    </submittedName>
</protein>
<feature type="region of interest" description="Disordered" evidence="4">
    <location>
        <begin position="1"/>
        <end position="23"/>
    </location>
</feature>
<evidence type="ECO:0000313" key="6">
    <source>
        <dbReference type="EMBL" id="QGA80661.1"/>
    </source>
</evidence>
<keyword evidence="7" id="KW-1185">Reference proteome</keyword>
<dbReference type="GeneID" id="42365166"/>
<dbReference type="SMART" id="SM01402">
    <property type="entry name" value="Ribosomal_S27"/>
    <property type="match status" value="1"/>
</dbReference>
<dbReference type="RefSeq" id="WP_153550402.1">
    <property type="nucleotide sequence ID" value="NZ_CP040089.1"/>
</dbReference>
<dbReference type="Proteomes" id="UP000377803">
    <property type="component" value="Chromosome"/>
</dbReference>
<dbReference type="InterPro" id="IPR002906">
    <property type="entry name" value="Ribosomal_eS31"/>
</dbReference>
<dbReference type="OrthoDB" id="25142at2157"/>
<accession>A0A5Q0UH19</accession>
<name>A0A5Q0UH19_9ARCH</name>
<evidence type="ECO:0000256" key="4">
    <source>
        <dbReference type="SAM" id="MobiDB-lite"/>
    </source>
</evidence>
<proteinExistence type="predicted"/>
<dbReference type="KEGG" id="ncon:LC1Nh_0777"/>
<dbReference type="NCBIfam" id="NF001669">
    <property type="entry name" value="PRK00432.1"/>
    <property type="match status" value="1"/>
</dbReference>
<dbReference type="GO" id="GO:0005840">
    <property type="term" value="C:ribosome"/>
    <property type="evidence" value="ECO:0007669"/>
    <property type="project" value="UniProtKB-KW"/>
</dbReference>
<dbReference type="Pfam" id="PF01599">
    <property type="entry name" value="Ribosomal_S27"/>
    <property type="match status" value="1"/>
</dbReference>
<evidence type="ECO:0000313" key="7">
    <source>
        <dbReference type="Proteomes" id="UP000377803"/>
    </source>
</evidence>
<evidence type="ECO:0000256" key="2">
    <source>
        <dbReference type="ARBA" id="ARBA00022980"/>
    </source>
</evidence>
<dbReference type="InterPro" id="IPR011332">
    <property type="entry name" value="Ribosomal_zn-bd"/>
</dbReference>
<dbReference type="EMBL" id="CP040089">
    <property type="protein sequence ID" value="QGA80661.1"/>
    <property type="molecule type" value="Genomic_DNA"/>
</dbReference>
<keyword evidence="3" id="KW-0687">Ribonucleoprotein</keyword>
<organism evidence="6 7">
    <name type="scientific">Candidatus Nanohalobium constans</name>
    <dbReference type="NCBI Taxonomy" id="2565781"/>
    <lineage>
        <taxon>Archaea</taxon>
        <taxon>Candidatus Nanohalarchaeota</taxon>
        <taxon>Candidatus Nanohalobia</taxon>
        <taxon>Candidatus Nanohalobiales</taxon>
        <taxon>Candidatus Nanohalobiaceae</taxon>
        <taxon>Candidatus Nanohalobium</taxon>
    </lineage>
</organism>
<feature type="domain" description="Small ribosomal subunit protein eS31" evidence="5">
    <location>
        <begin position="9"/>
        <end position="46"/>
    </location>
</feature>
<reference evidence="7" key="1">
    <citation type="submission" date="2019-05" db="EMBL/GenBank/DDBJ databases">
        <title>Candidatus Nanohalobium constans, a novel model system to study the DPANN nano-sized archaea: genomic and physiological characterization of a nanoarchaeon co-cultured with its chitinotrophic host.</title>
        <authorList>
            <person name="La Cono V."/>
            <person name="Arcadi E."/>
            <person name="Crisafi F."/>
            <person name="Denaro R."/>
            <person name="La Spada G."/>
            <person name="Messina E."/>
            <person name="Smedile F."/>
            <person name="Toshchakov S.V."/>
            <person name="Shevchenko M.A."/>
            <person name="Golyshin P.N."/>
            <person name="Golyshina O.V."/>
            <person name="Ferrer M."/>
            <person name="Rohde M."/>
            <person name="Mushegian A."/>
            <person name="Sorokin D.Y."/>
            <person name="Giuliano L."/>
            <person name="Yakimov M.M."/>
        </authorList>
    </citation>
    <scope>NUCLEOTIDE SEQUENCE [LARGE SCALE GENOMIC DNA]</scope>
    <source>
        <strain evidence="7">LC1Nh</strain>
    </source>
</reference>
<gene>
    <name evidence="6" type="primary">rps27ae</name>
    <name evidence="6" type="ORF">LC1Nh_0777</name>
</gene>
<dbReference type="GO" id="GO:0006412">
    <property type="term" value="P:translation"/>
    <property type="evidence" value="ECO:0007669"/>
    <property type="project" value="InterPro"/>
</dbReference>
<dbReference type="AlphaFoldDB" id="A0A5Q0UH19"/>
<evidence type="ECO:0000259" key="5">
    <source>
        <dbReference type="SMART" id="SM01402"/>
    </source>
</evidence>
<keyword evidence="2 6" id="KW-0689">Ribosomal protein</keyword>
<dbReference type="SUPFAM" id="SSF57829">
    <property type="entry name" value="Zn-binding ribosomal proteins"/>
    <property type="match status" value="1"/>
</dbReference>
<dbReference type="GO" id="GO:0003735">
    <property type="term" value="F:structural constituent of ribosome"/>
    <property type="evidence" value="ECO:0007669"/>
    <property type="project" value="InterPro"/>
</dbReference>
<dbReference type="GO" id="GO:1990904">
    <property type="term" value="C:ribonucleoprotein complex"/>
    <property type="evidence" value="ECO:0007669"/>
    <property type="project" value="UniProtKB-KW"/>
</dbReference>
<sequence length="49" mass="5572">MGKHEKVQIHEKYDEEGNSQGEKCPRCGSFLADHEDRMSCGKCGYTKHS</sequence>
<keyword evidence="1" id="KW-0862">Zinc</keyword>
<evidence type="ECO:0000256" key="1">
    <source>
        <dbReference type="ARBA" id="ARBA00022833"/>
    </source>
</evidence>